<proteinExistence type="predicted"/>
<feature type="compositionally biased region" description="Basic and acidic residues" evidence="1">
    <location>
        <begin position="113"/>
        <end position="126"/>
    </location>
</feature>
<sequence length="143" mass="15268">MRRSSVHDVLRAPGRPLDPAVRAELEPRMGADFSGVRVHDDAAARASATEVGARAYTSGRHIVVGEGGADKHTLAHELTHVIQQRRGPVAGTDDGSGLRISDPADSFEQEAEANARRVLADQDHTPVQRIADGPSRRPPRSSG</sequence>
<evidence type="ECO:0000259" key="2">
    <source>
        <dbReference type="Pfam" id="PF13699"/>
    </source>
</evidence>
<organism evidence="3">
    <name type="scientific">Streptomyces haneummycinicus</name>
    <dbReference type="NCBI Taxonomy" id="3074435"/>
    <lineage>
        <taxon>Bacteria</taxon>
        <taxon>Bacillati</taxon>
        <taxon>Actinomycetota</taxon>
        <taxon>Actinomycetes</taxon>
        <taxon>Kitasatosporales</taxon>
        <taxon>Streptomycetaceae</taxon>
        <taxon>Streptomyces</taxon>
    </lineage>
</organism>
<reference evidence="3" key="1">
    <citation type="submission" date="2024-06" db="EMBL/GenBank/DDBJ databases">
        <authorList>
            <consortium name="consrtm"/>
            <person name="Uemura M."/>
            <person name="Terahara T."/>
        </authorList>
    </citation>
    <scope>NUCLEOTIDE SEQUENCE</scope>
    <source>
        <strain evidence="3">KM77-8</strain>
    </source>
</reference>
<protein>
    <recommendedName>
        <fullName evidence="2">eCIS core domain-containing protein</fullName>
    </recommendedName>
</protein>
<reference evidence="3" key="2">
    <citation type="submission" date="2024-07" db="EMBL/GenBank/DDBJ databases">
        <title>Streptomyces haneummycinica sp. nov., a new antibiotic-producing actinobacterium isolated from marine sediment.</title>
        <authorList>
            <person name="Uemura M."/>
            <person name="Hamada M."/>
            <person name="Hirano S."/>
            <person name="Kobayashi K."/>
            <person name="Ohshiro T."/>
            <person name="Kobayashi T."/>
            <person name="Terahara T."/>
        </authorList>
    </citation>
    <scope>NUCLEOTIDE SEQUENCE</scope>
    <source>
        <strain evidence="3">KM77-8</strain>
    </source>
</reference>
<gene>
    <name evidence="3" type="ORF">SHKM778_27330</name>
</gene>
<dbReference type="Pfam" id="PF13699">
    <property type="entry name" value="eCIS_core"/>
    <property type="match status" value="1"/>
</dbReference>
<dbReference type="AlphaFoldDB" id="A0AAT9HGA0"/>
<dbReference type="InterPro" id="IPR025295">
    <property type="entry name" value="eCIS_core_dom"/>
</dbReference>
<dbReference type="EMBL" id="AP035768">
    <property type="protein sequence ID" value="BFO16345.1"/>
    <property type="molecule type" value="Genomic_DNA"/>
</dbReference>
<evidence type="ECO:0000256" key="1">
    <source>
        <dbReference type="SAM" id="MobiDB-lite"/>
    </source>
</evidence>
<name>A0AAT9HGA0_9ACTN</name>
<accession>A0AAT9HGA0</accession>
<evidence type="ECO:0000313" key="3">
    <source>
        <dbReference type="EMBL" id="BFO16345.1"/>
    </source>
</evidence>
<feature type="domain" description="eCIS core" evidence="2">
    <location>
        <begin position="16"/>
        <end position="87"/>
    </location>
</feature>
<feature type="region of interest" description="Disordered" evidence="1">
    <location>
        <begin position="85"/>
        <end position="143"/>
    </location>
</feature>